<comment type="caution">
    <text evidence="1">The sequence shown here is derived from an EMBL/GenBank/DDBJ whole genome shotgun (WGS) entry which is preliminary data.</text>
</comment>
<evidence type="ECO:0008006" key="3">
    <source>
        <dbReference type="Google" id="ProtNLM"/>
    </source>
</evidence>
<name>A0AAW4ZSY8_PHOPO</name>
<dbReference type="Gene3D" id="3.30.70.100">
    <property type="match status" value="1"/>
</dbReference>
<reference evidence="1" key="1">
    <citation type="submission" date="2019-11" db="EMBL/GenBank/DDBJ databases">
        <title>Comparative genomics of photobacteria reveal adaptation to distinct habitats.</title>
        <authorList>
            <person name="Fuertes-Perez S."/>
            <person name="Hilgarth M."/>
            <person name="Vogel R.F."/>
        </authorList>
    </citation>
    <scope>NUCLEOTIDE SEQUENCE</scope>
    <source>
        <strain evidence="1">TMW2.2145</strain>
    </source>
</reference>
<evidence type="ECO:0000313" key="1">
    <source>
        <dbReference type="EMBL" id="MCF2301535.1"/>
    </source>
</evidence>
<dbReference type="EMBL" id="WMCP01000006">
    <property type="protein sequence ID" value="MCF2301535.1"/>
    <property type="molecule type" value="Genomic_DNA"/>
</dbReference>
<dbReference type="RefSeq" id="WP_065195290.1">
    <property type="nucleotide sequence ID" value="NZ_CAMQXB010000024.1"/>
</dbReference>
<dbReference type="SUPFAM" id="SSF54909">
    <property type="entry name" value="Dimeric alpha+beta barrel"/>
    <property type="match status" value="1"/>
</dbReference>
<dbReference type="Proteomes" id="UP000813876">
    <property type="component" value="Unassembled WGS sequence"/>
</dbReference>
<evidence type="ECO:0000313" key="2">
    <source>
        <dbReference type="Proteomes" id="UP000813876"/>
    </source>
</evidence>
<gene>
    <name evidence="1" type="ORF">GLP33_07315</name>
</gene>
<proteinExistence type="predicted"/>
<dbReference type="AlphaFoldDB" id="A0AAW4ZSY8"/>
<dbReference type="InterPro" id="IPR011008">
    <property type="entry name" value="Dimeric_a/b-barrel"/>
</dbReference>
<accession>A0AAW4ZSY8</accession>
<organism evidence="1 2">
    <name type="scientific">Photobacterium phosphoreum</name>
    <dbReference type="NCBI Taxonomy" id="659"/>
    <lineage>
        <taxon>Bacteria</taxon>
        <taxon>Pseudomonadati</taxon>
        <taxon>Pseudomonadota</taxon>
        <taxon>Gammaproteobacteria</taxon>
        <taxon>Vibrionales</taxon>
        <taxon>Vibrionaceae</taxon>
        <taxon>Photobacterium</taxon>
    </lineage>
</organism>
<sequence length="103" mass="12692">MKIIELREYKIKPGQTDKWLNWMREELLPYQRSKGMVIIDTYLRTNDGTDFFVWLREFEDEASRKRIYEDTYNDWWITNIRPKVFTLIEEESISIKLLRPVDL</sequence>
<protein>
    <recommendedName>
        <fullName evidence="3">NIPSNAP domain-containing protein</fullName>
    </recommendedName>
</protein>